<dbReference type="PANTHER" id="PTHR11903">
    <property type="entry name" value="PROSTAGLANDIN G/H SYNTHASE"/>
    <property type="match status" value="1"/>
</dbReference>
<evidence type="ECO:0000256" key="4">
    <source>
        <dbReference type="ARBA" id="ARBA00023002"/>
    </source>
</evidence>
<evidence type="ECO:0000313" key="7">
    <source>
        <dbReference type="Proteomes" id="UP000076727"/>
    </source>
</evidence>
<dbReference type="Gene3D" id="1.10.640.10">
    <property type="entry name" value="Haem peroxidase domain superfamily, animal type"/>
    <property type="match status" value="1"/>
</dbReference>
<dbReference type="GO" id="GO:0004601">
    <property type="term" value="F:peroxidase activity"/>
    <property type="evidence" value="ECO:0007669"/>
    <property type="project" value="UniProtKB-KW"/>
</dbReference>
<dbReference type="InterPro" id="IPR010255">
    <property type="entry name" value="Haem_peroxidase_sf"/>
</dbReference>
<dbReference type="CDD" id="cd09817">
    <property type="entry name" value="linoleate_diol_synthase_like"/>
    <property type="match status" value="1"/>
</dbReference>
<accession>A0A165LSH8</accession>
<reference evidence="6 7" key="1">
    <citation type="journal article" date="2016" name="Mol. Biol. Evol.">
        <title>Comparative Genomics of Early-Diverging Mushroom-Forming Fungi Provides Insights into the Origins of Lignocellulose Decay Capabilities.</title>
        <authorList>
            <person name="Nagy L.G."/>
            <person name="Riley R."/>
            <person name="Tritt A."/>
            <person name="Adam C."/>
            <person name="Daum C."/>
            <person name="Floudas D."/>
            <person name="Sun H."/>
            <person name="Yadav J.S."/>
            <person name="Pangilinan J."/>
            <person name="Larsson K.H."/>
            <person name="Matsuura K."/>
            <person name="Barry K."/>
            <person name="Labutti K."/>
            <person name="Kuo R."/>
            <person name="Ohm R.A."/>
            <person name="Bhattacharya S.S."/>
            <person name="Shirouzu T."/>
            <person name="Yoshinaga Y."/>
            <person name="Martin F.M."/>
            <person name="Grigoriev I.V."/>
            <person name="Hibbett D.S."/>
        </authorList>
    </citation>
    <scope>NUCLEOTIDE SEQUENCE [LARGE SCALE GENOMIC DNA]</scope>
    <source>
        <strain evidence="6 7">L-15889</strain>
    </source>
</reference>
<dbReference type="GO" id="GO:0046872">
    <property type="term" value="F:metal ion binding"/>
    <property type="evidence" value="ECO:0007669"/>
    <property type="project" value="UniProtKB-KW"/>
</dbReference>
<dbReference type="InterPro" id="IPR050783">
    <property type="entry name" value="Oxylipin_biosynth_metab"/>
</dbReference>
<evidence type="ECO:0000256" key="2">
    <source>
        <dbReference type="ARBA" id="ARBA00022723"/>
    </source>
</evidence>
<dbReference type="GO" id="GO:0006979">
    <property type="term" value="P:response to oxidative stress"/>
    <property type="evidence" value="ECO:0007669"/>
    <property type="project" value="InterPro"/>
</dbReference>
<protein>
    <submittedName>
        <fullName evidence="6">Heme peroxidase</fullName>
    </submittedName>
</protein>
<dbReference type="EMBL" id="KV429118">
    <property type="protein sequence ID" value="KZT64796.1"/>
    <property type="molecule type" value="Genomic_DNA"/>
</dbReference>
<keyword evidence="3" id="KW-0223">Dioxygenase</keyword>
<dbReference type="PRINTS" id="PR00457">
    <property type="entry name" value="ANPEROXIDASE"/>
</dbReference>
<dbReference type="InterPro" id="IPR019791">
    <property type="entry name" value="Haem_peroxidase_animal"/>
</dbReference>
<evidence type="ECO:0000256" key="1">
    <source>
        <dbReference type="ARBA" id="ARBA00022617"/>
    </source>
</evidence>
<proteinExistence type="predicted"/>
<dbReference type="InterPro" id="IPR034812">
    <property type="entry name" value="Ppo-like_N"/>
</dbReference>
<dbReference type="GO" id="GO:0051213">
    <property type="term" value="F:dioxygenase activity"/>
    <property type="evidence" value="ECO:0007669"/>
    <property type="project" value="UniProtKB-KW"/>
</dbReference>
<keyword evidence="2" id="KW-0479">Metal-binding</keyword>
<dbReference type="Proteomes" id="UP000076727">
    <property type="component" value="Unassembled WGS sequence"/>
</dbReference>
<organism evidence="6 7">
    <name type="scientific">Daedalea quercina L-15889</name>
    <dbReference type="NCBI Taxonomy" id="1314783"/>
    <lineage>
        <taxon>Eukaryota</taxon>
        <taxon>Fungi</taxon>
        <taxon>Dikarya</taxon>
        <taxon>Basidiomycota</taxon>
        <taxon>Agaricomycotina</taxon>
        <taxon>Agaricomycetes</taxon>
        <taxon>Polyporales</taxon>
        <taxon>Fomitopsis</taxon>
    </lineage>
</organism>
<dbReference type="OrthoDB" id="823504at2759"/>
<keyword evidence="6" id="KW-0575">Peroxidase</keyword>
<keyword evidence="4" id="KW-0560">Oxidoreductase</keyword>
<dbReference type="Pfam" id="PF03098">
    <property type="entry name" value="An_peroxidase"/>
    <property type="match status" value="1"/>
</dbReference>
<sequence length="1052" mass="114590">MSKIVQRGLATVRRVVDDFADSAAPLNQDGASPTPSLLSRKITDVQQVLTRGPALTLSDLPACLDAAKSLRGGSTGLDDRKFLLEDLLTIMARAPDDSLAAQQLEKFVIQILYKDLPHPPSGFLTLPRGVGAPGAAGQNPVKYTFRSADGSNYNVLLPSLGMAGAPYARSVPSTNPLPPQYLPDPGLVFDTLLKRDAFVEHPSGLSALFFAFANIVIHSIFNTNARDWTVNDASSYLDLSPLYGSAQAEVDAGRRKDGTGRLWEDVFADRRLLFMPPSTCALLVLFCRNHNFVAERIRALNERGTFADPATLDAAARGAQDDELFARARLVNTAFFMKVVLGDYVGAILGLTRDGLAWRLDPLAAMRELDHAFAPQGEGNVVSAEFNLMYRWHATSSQQDTAWIDALFQRMFDGKSGAEVTVDEFKTAAIKLMMGAPKDVREWSFDDLKRDPDGRYADADLAKILLDATEAPAGAFKARGTPDVLRIVEILGIMQSRSWGTCSLNEFRSFIGLRPYKTFAEWNPDPAIHRAAESLYHDIDHLELHVGLQAEQAKVPMPGAGLCPGYTISRAMLADAVCLTRGDRFLTVDFTPFNLTSWGYQDCMYDAHDGSCGGILSRLLFRTLPEWYPAASAYALFPFVVPARMREFVTKTPDVPVARYDWARPAGPVPARALGAVPVQAFVSLNGNGNGNGNGVNGYAGAEGRVQSILGGTLPDVSSVERALLNDVAIAGQSRSLGDITKKLIDGRSIEHVGSEAKYLNVVRDVVNVLPAVWAANDIIGLPLKTETNPNGIYRLQELVDMFRSVASYVYHEAPAAKELEVHERAKRAADLLVQHVKEHLSDANGHSLNGLADSALNLAVGRNEHERPFLQTLLAASQGSTRDALAAGVFTELVPTAMPFSRALCQVVDYYLSDERQARFSELLSRAREPNPDFDAAIAEALDGSQQYAEHYHTGLMHPKLFSKAALHVLQAVFGLTNIRKAPGSSGLLHRIADPNDGDKIRYLDTNGQLTPWPVSLIVEQKSGNTTWKSTEPAGAMEICRSAEDRSLVHG</sequence>
<keyword evidence="5" id="KW-0408">Iron</keyword>
<keyword evidence="1" id="KW-0349">Heme</keyword>
<keyword evidence="7" id="KW-1185">Reference proteome</keyword>
<evidence type="ECO:0000313" key="6">
    <source>
        <dbReference type="EMBL" id="KZT64796.1"/>
    </source>
</evidence>
<dbReference type="PANTHER" id="PTHR11903:SF37">
    <property type="entry name" value="PSI-PRODUCING OXYGENASE A"/>
    <property type="match status" value="1"/>
</dbReference>
<dbReference type="GO" id="GO:0006631">
    <property type="term" value="P:fatty acid metabolic process"/>
    <property type="evidence" value="ECO:0007669"/>
    <property type="project" value="UniProtKB-ARBA"/>
</dbReference>
<name>A0A165LSH8_9APHY</name>
<dbReference type="PROSITE" id="PS50292">
    <property type="entry name" value="PEROXIDASE_3"/>
    <property type="match status" value="1"/>
</dbReference>
<dbReference type="SUPFAM" id="SSF48113">
    <property type="entry name" value="Heme-dependent peroxidases"/>
    <property type="match status" value="1"/>
</dbReference>
<dbReference type="InterPro" id="IPR037120">
    <property type="entry name" value="Haem_peroxidase_sf_animal"/>
</dbReference>
<dbReference type="AlphaFoldDB" id="A0A165LSH8"/>
<dbReference type="STRING" id="1314783.A0A165LSH8"/>
<evidence type="ECO:0000256" key="5">
    <source>
        <dbReference type="ARBA" id="ARBA00023004"/>
    </source>
</evidence>
<evidence type="ECO:0000256" key="3">
    <source>
        <dbReference type="ARBA" id="ARBA00022964"/>
    </source>
</evidence>
<gene>
    <name evidence="6" type="ORF">DAEQUDRAFT_814720</name>
</gene>
<dbReference type="GO" id="GO:0020037">
    <property type="term" value="F:heme binding"/>
    <property type="evidence" value="ECO:0007669"/>
    <property type="project" value="InterPro"/>
</dbReference>